<dbReference type="EMBL" id="PIEU01000003">
    <property type="protein sequence ID" value="PZL77486.1"/>
    <property type="molecule type" value="Genomic_DNA"/>
</dbReference>
<dbReference type="AlphaFoldDB" id="A0A2W3ZD25"/>
<evidence type="ECO:0000313" key="1">
    <source>
        <dbReference type="EMBL" id="PZL77486.1"/>
    </source>
</evidence>
<sequence>MDQTTGSKAAIIELLRGSREQQEVERYAYYHRLVNIESTIDFKEVEAVQHFYDYVNDNYTELISDEDQLKVIAAENKLVYINERGLELISLLKEYNPALYAQLGREKKLIKWAWERSELTKQRYTEWQGIEGIDSVEEGYLGELASTVKSDYYFCESRADRYYLINEPRLFETQQDLLFHEYVGGNLVTPDEMTEMVQNYMAEDVDTDRMSPELKEWAISNEANRKWLVENKESLLLFDENVLNFANELDAMEDIIGE</sequence>
<organism evidence="1 2">
    <name type="scientific">Enterococcus plantarum</name>
    <dbReference type="NCBI Taxonomy" id="1077675"/>
    <lineage>
        <taxon>Bacteria</taxon>
        <taxon>Bacillati</taxon>
        <taxon>Bacillota</taxon>
        <taxon>Bacilli</taxon>
        <taxon>Lactobacillales</taxon>
        <taxon>Enterococcaceae</taxon>
        <taxon>Enterococcus</taxon>
    </lineage>
</organism>
<gene>
    <name evidence="1" type="ORF">CI088_01410</name>
</gene>
<keyword evidence="2" id="KW-1185">Reference proteome</keyword>
<proteinExistence type="predicted"/>
<evidence type="ECO:0000313" key="2">
    <source>
        <dbReference type="Proteomes" id="UP000249828"/>
    </source>
</evidence>
<name>A0A2W3ZD25_9ENTE</name>
<comment type="caution">
    <text evidence="1">The sequence shown here is derived from an EMBL/GenBank/DDBJ whole genome shotgun (WGS) entry which is preliminary data.</text>
</comment>
<accession>A0A2W3ZD25</accession>
<dbReference type="Proteomes" id="UP000249828">
    <property type="component" value="Unassembled WGS sequence"/>
</dbReference>
<protein>
    <submittedName>
        <fullName evidence="1">Uncharacterized protein</fullName>
    </submittedName>
</protein>
<dbReference type="RefSeq" id="WP_111246935.1">
    <property type="nucleotide sequence ID" value="NZ_PIEU01000003.1"/>
</dbReference>
<reference evidence="1 2" key="1">
    <citation type="submission" date="2017-11" db="EMBL/GenBank/DDBJ databases">
        <title>Draft genome sequence of Enterococcus plantarum TRW2 strain isolated from lettuce.</title>
        <authorList>
            <person name="Kim E.B."/>
            <person name="Marco M.L."/>
            <person name="Williams T.R."/>
            <person name="You I.H."/>
        </authorList>
    </citation>
    <scope>NUCLEOTIDE SEQUENCE [LARGE SCALE GENOMIC DNA]</scope>
    <source>
        <strain evidence="1 2">TRW2</strain>
    </source>
</reference>